<dbReference type="RefSeq" id="WP_264711858.1">
    <property type="nucleotide sequence ID" value="NZ_JAPDNT010000001.1"/>
</dbReference>
<reference evidence="1" key="1">
    <citation type="submission" date="2022-09" db="EMBL/GenBank/DDBJ databases">
        <title>Rhodovastum sp. nov. RN2-1 isolated from soil in Seongnam, South Korea.</title>
        <authorList>
            <person name="Le N.T."/>
        </authorList>
    </citation>
    <scope>NUCLEOTIDE SEQUENCE</scope>
    <source>
        <strain evidence="1">RN2-1</strain>
    </source>
</reference>
<dbReference type="AlphaFoldDB" id="A0AA41YIU6"/>
<dbReference type="EMBL" id="JAPDNT010000001">
    <property type="protein sequence ID" value="MCW3473280.1"/>
    <property type="molecule type" value="Genomic_DNA"/>
</dbReference>
<evidence type="ECO:0000313" key="1">
    <source>
        <dbReference type="EMBL" id="MCW3473280.1"/>
    </source>
</evidence>
<organism evidence="1 2">
    <name type="scientific">Limobrevibacterium gyesilva</name>
    <dbReference type="NCBI Taxonomy" id="2991712"/>
    <lineage>
        <taxon>Bacteria</taxon>
        <taxon>Pseudomonadati</taxon>
        <taxon>Pseudomonadota</taxon>
        <taxon>Alphaproteobacteria</taxon>
        <taxon>Acetobacterales</taxon>
        <taxon>Acetobacteraceae</taxon>
        <taxon>Limobrevibacterium</taxon>
    </lineage>
</organism>
<keyword evidence="2" id="KW-1185">Reference proteome</keyword>
<gene>
    <name evidence="1" type="ORF">OL599_01690</name>
</gene>
<comment type="caution">
    <text evidence="1">The sequence shown here is derived from an EMBL/GenBank/DDBJ whole genome shotgun (WGS) entry which is preliminary data.</text>
</comment>
<accession>A0AA41YIU6</accession>
<dbReference type="Proteomes" id="UP001165679">
    <property type="component" value="Unassembled WGS sequence"/>
</dbReference>
<proteinExistence type="predicted"/>
<sequence>MSATIWHYSCQMVVGANLLDAREFLRLNGIPRQLLPGNISRPA</sequence>
<evidence type="ECO:0000313" key="2">
    <source>
        <dbReference type="Proteomes" id="UP001165679"/>
    </source>
</evidence>
<protein>
    <submittedName>
        <fullName evidence="1">Uncharacterized protein</fullName>
    </submittedName>
</protein>
<reference evidence="1" key="2">
    <citation type="submission" date="2022-10" db="EMBL/GenBank/DDBJ databases">
        <authorList>
            <person name="Trinh H.N."/>
        </authorList>
    </citation>
    <scope>NUCLEOTIDE SEQUENCE</scope>
    <source>
        <strain evidence="1">RN2-1</strain>
    </source>
</reference>
<name>A0AA41YIU6_9PROT</name>